<accession>D7E060</accession>
<dbReference type="KEGG" id="naz:Aazo_5185"/>
<dbReference type="RefSeq" id="WP_013193239.1">
    <property type="nucleotide sequence ID" value="NC_014248.1"/>
</dbReference>
<feature type="signal peptide" evidence="1">
    <location>
        <begin position="1"/>
        <end position="27"/>
    </location>
</feature>
<keyword evidence="3" id="KW-1185">Reference proteome</keyword>
<protein>
    <submittedName>
        <fullName evidence="2">Uncharacterized protein</fullName>
    </submittedName>
</protein>
<dbReference type="AlphaFoldDB" id="D7E060"/>
<evidence type="ECO:0000313" key="3">
    <source>
        <dbReference type="Proteomes" id="UP000001511"/>
    </source>
</evidence>
<sequence length="94" mass="10026">MNIAKLIFLACHVFMASLLLVVSPAHTSTKFKGVPAAKIFIVASAQANLELTAPILTQPKPQIINHISCSCNTCIQSNFKMLQGKLPAAGFQSS</sequence>
<dbReference type="EMBL" id="CP002059">
    <property type="protein sequence ID" value="ADI66230.1"/>
    <property type="molecule type" value="Genomic_DNA"/>
</dbReference>
<dbReference type="HOGENOM" id="CLU_2356924_0_0_3"/>
<reference evidence="2 3" key="1">
    <citation type="journal article" date="2010" name="PLoS ONE">
        <title>Genome erosion in a nitrogen-fixing vertically transmitted endosymbiotic multicellular cyanobacterium.</title>
        <authorList>
            <person name="Ran L."/>
            <person name="Larsson J."/>
            <person name="Vigil-Stenman T."/>
            <person name="Nylander J.A."/>
            <person name="Ininbergs K."/>
            <person name="Zheng W.W."/>
            <person name="Lapidus A."/>
            <person name="Lowry S."/>
            <person name="Haselkorn R."/>
            <person name="Bergman B."/>
        </authorList>
    </citation>
    <scope>NUCLEOTIDE SEQUENCE [LARGE SCALE GENOMIC DNA]</scope>
    <source>
        <strain evidence="2 3">0708</strain>
    </source>
</reference>
<organism evidence="2 3">
    <name type="scientific">Nostoc azollae (strain 0708)</name>
    <name type="common">Anabaena azollae (strain 0708)</name>
    <dbReference type="NCBI Taxonomy" id="551115"/>
    <lineage>
        <taxon>Bacteria</taxon>
        <taxon>Bacillati</taxon>
        <taxon>Cyanobacteriota</taxon>
        <taxon>Cyanophyceae</taxon>
        <taxon>Nostocales</taxon>
        <taxon>Nostocaceae</taxon>
        <taxon>Trichormus</taxon>
    </lineage>
</organism>
<gene>
    <name evidence="2" type="ordered locus">Aazo_5185</name>
</gene>
<evidence type="ECO:0000256" key="1">
    <source>
        <dbReference type="SAM" id="SignalP"/>
    </source>
</evidence>
<dbReference type="OrthoDB" id="516128at2"/>
<proteinExistence type="predicted"/>
<dbReference type="STRING" id="551115.Aazo_5185"/>
<name>D7E060_NOSA0</name>
<dbReference type="Proteomes" id="UP000001511">
    <property type="component" value="Chromosome"/>
</dbReference>
<feature type="chain" id="PRO_5003094918" evidence="1">
    <location>
        <begin position="28"/>
        <end position="94"/>
    </location>
</feature>
<keyword evidence="1" id="KW-0732">Signal</keyword>
<evidence type="ECO:0000313" key="2">
    <source>
        <dbReference type="EMBL" id="ADI66230.1"/>
    </source>
</evidence>